<dbReference type="EMBL" id="JAPWDV010000004">
    <property type="protein sequence ID" value="KAJ6215761.1"/>
    <property type="molecule type" value="Genomic_DNA"/>
</dbReference>
<dbReference type="OMA" id="DIRICHC"/>
<gene>
    <name evidence="6" type="ORF">RDWZM_010261</name>
</gene>
<sequence>MSTSQGLTNTNEQMANGSNVGDGDGGPTVLSLAECSYLYSNYRKRSSLYNLTDDDPHVLQVGAREFNLHDTRYDVLSFDQVRSLNELLEQQIRIKTDVHEEMVQFSLMKLIISVRDRLRRKGIILHDIRLNGGAASHVLSLSASVYNDIDLIFFVDLKTGTDFEVVRESVFEVLVEFIPSTTYERRHVIESFVNKMVKVSEIDRWSLFSLLNNGGRNVELKFVDSMRRQYEFSVDSFQIVLDTMLQFCTITDSGKHPMTFNFYPTVVGESMYGNFCEAIVHLHHRLIVTKNPEEIRGGGLLKYCSLLVRNYYPIDEHAVQILEPYMCTRFLIDFIYYECQQDKLRKYMNTHFGNDSMLKYNFMVTFLATIRRSSSLAAHHAAAMQEFERLLLDSYATLLLEYLHLYFTDYSMVQDFFQRCQDIRICHCPKHLHRSCIHRHLNSVYSITSPLVVSYVDDESIMMGMNGQVDSMGAPIPPPPPPKKSYHYHRRNKEERKHNLRKFIEVHDEQFPSYGGFTFAFLPAMLFDCVESNHYVVSSSTLKNIPSARFIGPDPISAHDCMATFLMTPGAQQQQPHQQHNPNGSQTNEQQQQQQQQQQQPTGPILHIIPLTAQDLLPKSFYPIDYHNPSIINPGLVYHFFPPIAPPPAYRLCIVNRIPIYLSEPIDSGPIFNSQIMAINSIPPAMPTSVNIDANSKSSSTTTDSCTNSATTVSLSQFNGHNAYQPIEHQTPPNVEPLRIVYPRNATNGHYVPNLFGPIYECQANLMATKDHKLIMTTPQTTALSDRSIPIPQISINDNLINLNTDLDHLTEKPIMKKSSSSSSNQRINVGTFGK</sequence>
<keyword evidence="3" id="KW-0808">Transferase</keyword>
<dbReference type="GO" id="GO:0003723">
    <property type="term" value="F:RNA binding"/>
    <property type="evidence" value="ECO:0007669"/>
    <property type="project" value="TreeGrafter"/>
</dbReference>
<evidence type="ECO:0000256" key="5">
    <source>
        <dbReference type="SAM" id="MobiDB-lite"/>
    </source>
</evidence>
<dbReference type="InterPro" id="IPR012937">
    <property type="entry name" value="TET5"/>
</dbReference>
<feature type="compositionally biased region" description="Polar residues" evidence="5">
    <location>
        <begin position="1"/>
        <end position="19"/>
    </location>
</feature>
<dbReference type="AlphaFoldDB" id="A0A9Q0LYY0"/>
<keyword evidence="7" id="KW-1185">Reference proteome</keyword>
<evidence type="ECO:0000313" key="6">
    <source>
        <dbReference type="EMBL" id="KAJ6215761.1"/>
    </source>
</evidence>
<feature type="compositionally biased region" description="Low complexity" evidence="5">
    <location>
        <begin position="590"/>
        <end position="600"/>
    </location>
</feature>
<comment type="catalytic activity">
    <reaction evidence="4">
        <text>RNA(n) + ATP = RNA(n)-3'-adenine ribonucleotide + diphosphate</text>
        <dbReference type="Rhea" id="RHEA:11332"/>
        <dbReference type="Rhea" id="RHEA-COMP:14527"/>
        <dbReference type="Rhea" id="RHEA-COMP:17347"/>
        <dbReference type="ChEBI" id="CHEBI:30616"/>
        <dbReference type="ChEBI" id="CHEBI:33019"/>
        <dbReference type="ChEBI" id="CHEBI:140395"/>
        <dbReference type="ChEBI" id="CHEBI:173115"/>
        <dbReference type="EC" id="2.7.7.19"/>
    </reaction>
    <physiologicalReaction direction="left-to-right" evidence="4">
        <dbReference type="Rhea" id="RHEA:11333"/>
    </physiologicalReaction>
</comment>
<evidence type="ECO:0000256" key="3">
    <source>
        <dbReference type="ARBA" id="ARBA00022679"/>
    </source>
</evidence>
<dbReference type="GO" id="GO:0048255">
    <property type="term" value="P:mRNA stabilization"/>
    <property type="evidence" value="ECO:0007669"/>
    <property type="project" value="TreeGrafter"/>
</dbReference>
<dbReference type="GO" id="GO:1990817">
    <property type="term" value="F:poly(A) RNA polymerase activity"/>
    <property type="evidence" value="ECO:0007669"/>
    <property type="project" value="UniProtKB-EC"/>
</dbReference>
<dbReference type="PANTHER" id="PTHR12974">
    <property type="entry name" value="PRION-LIKE- Q/N-RICH -DOMAIN-BEARING PROTEIN PROTEIN 44"/>
    <property type="match status" value="1"/>
</dbReference>
<name>A0A9Q0LYY0_BLOTA</name>
<dbReference type="PANTHER" id="PTHR12974:SF36">
    <property type="entry name" value="POLYNUCLEOTIDE ADENYLYLTRANSFERASE"/>
    <property type="match status" value="1"/>
</dbReference>
<comment type="caution">
    <text evidence="6">The sequence shown here is derived from an EMBL/GenBank/DDBJ whole genome shotgun (WGS) entry which is preliminary data.</text>
</comment>
<dbReference type="Proteomes" id="UP001142055">
    <property type="component" value="Chromosome 4"/>
</dbReference>
<evidence type="ECO:0000256" key="1">
    <source>
        <dbReference type="ARBA" id="ARBA00007631"/>
    </source>
</evidence>
<protein>
    <recommendedName>
        <fullName evidence="2">polynucleotide adenylyltransferase</fullName>
        <ecNumber evidence="2">2.7.7.19</ecNumber>
    </recommendedName>
</protein>
<dbReference type="Pfam" id="PF07984">
    <property type="entry name" value="NTP_transf_7"/>
    <property type="match status" value="1"/>
</dbReference>
<proteinExistence type="inferred from homology"/>
<accession>A0A9Q0LYY0</accession>
<dbReference type="EC" id="2.7.7.19" evidence="2"/>
<dbReference type="SMART" id="SM01153">
    <property type="entry name" value="DUF1693"/>
    <property type="match status" value="1"/>
</dbReference>
<reference evidence="6" key="1">
    <citation type="submission" date="2022-12" db="EMBL/GenBank/DDBJ databases">
        <title>Genome assemblies of Blomia tropicalis.</title>
        <authorList>
            <person name="Cui Y."/>
        </authorList>
    </citation>
    <scope>NUCLEOTIDE SEQUENCE</scope>
    <source>
        <tissue evidence="6">Adult mites</tissue>
    </source>
</reference>
<evidence type="ECO:0000313" key="7">
    <source>
        <dbReference type="Proteomes" id="UP001142055"/>
    </source>
</evidence>
<feature type="region of interest" description="Disordered" evidence="5">
    <location>
        <begin position="815"/>
        <end position="835"/>
    </location>
</feature>
<organism evidence="6 7">
    <name type="scientific">Blomia tropicalis</name>
    <name type="common">Mite</name>
    <dbReference type="NCBI Taxonomy" id="40697"/>
    <lineage>
        <taxon>Eukaryota</taxon>
        <taxon>Metazoa</taxon>
        <taxon>Ecdysozoa</taxon>
        <taxon>Arthropoda</taxon>
        <taxon>Chelicerata</taxon>
        <taxon>Arachnida</taxon>
        <taxon>Acari</taxon>
        <taxon>Acariformes</taxon>
        <taxon>Sarcoptiformes</taxon>
        <taxon>Astigmata</taxon>
        <taxon>Glycyphagoidea</taxon>
        <taxon>Echimyopodidae</taxon>
        <taxon>Blomia</taxon>
    </lineage>
</organism>
<feature type="compositionally biased region" description="Low complexity" evidence="5">
    <location>
        <begin position="572"/>
        <end position="583"/>
    </location>
</feature>
<evidence type="ECO:0000256" key="2">
    <source>
        <dbReference type="ARBA" id="ARBA00012388"/>
    </source>
</evidence>
<comment type="similarity">
    <text evidence="1">Belongs to the TENT family.</text>
</comment>
<feature type="region of interest" description="Disordered" evidence="5">
    <location>
        <begin position="570"/>
        <end position="601"/>
    </location>
</feature>
<feature type="region of interest" description="Disordered" evidence="5">
    <location>
        <begin position="1"/>
        <end position="23"/>
    </location>
</feature>
<evidence type="ECO:0000256" key="4">
    <source>
        <dbReference type="ARBA" id="ARBA00047933"/>
    </source>
</evidence>